<evidence type="ECO:0000313" key="2">
    <source>
        <dbReference type="Proteomes" id="UP001148737"/>
    </source>
</evidence>
<organism evidence="1 2">
    <name type="scientific">Lecanicillium saksenae</name>
    <dbReference type="NCBI Taxonomy" id="468837"/>
    <lineage>
        <taxon>Eukaryota</taxon>
        <taxon>Fungi</taxon>
        <taxon>Dikarya</taxon>
        <taxon>Ascomycota</taxon>
        <taxon>Pezizomycotina</taxon>
        <taxon>Sordariomycetes</taxon>
        <taxon>Hypocreomycetidae</taxon>
        <taxon>Hypocreales</taxon>
        <taxon>Cordycipitaceae</taxon>
        <taxon>Lecanicillium</taxon>
    </lineage>
</organism>
<dbReference type="EMBL" id="JANAKD010000107">
    <property type="protein sequence ID" value="KAJ3497499.1"/>
    <property type="molecule type" value="Genomic_DNA"/>
</dbReference>
<proteinExistence type="predicted"/>
<keyword evidence="2" id="KW-1185">Reference proteome</keyword>
<reference evidence="1" key="1">
    <citation type="submission" date="2022-07" db="EMBL/GenBank/DDBJ databases">
        <title>Genome Sequence of Lecanicillium saksenae.</title>
        <authorList>
            <person name="Buettner E."/>
        </authorList>
    </citation>
    <scope>NUCLEOTIDE SEQUENCE</scope>
    <source>
        <strain evidence="1">VT-O1</strain>
    </source>
</reference>
<name>A0ACC1R4B7_9HYPO</name>
<accession>A0ACC1R4B7</accession>
<comment type="caution">
    <text evidence="1">The sequence shown here is derived from an EMBL/GenBank/DDBJ whole genome shotgun (WGS) entry which is preliminary data.</text>
</comment>
<evidence type="ECO:0000313" key="1">
    <source>
        <dbReference type="EMBL" id="KAJ3497499.1"/>
    </source>
</evidence>
<gene>
    <name evidence="1" type="ORF">NLG97_g1846</name>
</gene>
<dbReference type="Proteomes" id="UP001148737">
    <property type="component" value="Unassembled WGS sequence"/>
</dbReference>
<sequence>MFASPSRLIGLGLVILAHVLGVSAAEKNVYLKEHYPASGKLGLRVDWGLLTRHGMSVRKEKTYEWAFSSRLRFSGSLKDVSNETIAGITVQAFRDMIENLRLYQTDGWNNLDKPPSITPGVMTVLVYDNEMIIGSSQRGPHGLSFIDIPAEVERDENGKVKDPDQVSEVYTDLMDCEAEYSRITGIKTPNSINHINSRHCGEVLVLHHWKRIFKGKDIANTENPRIFSVTKVNNPATKTWEIVPLDPCGKLPEGGMAETRDNKHGCMLFVTYRNPAVLIIPLATVPEQNVDVASLTGELPTRLELDSCIKRP</sequence>
<protein>
    <submittedName>
        <fullName evidence="1">Uncharacterized protein</fullName>
    </submittedName>
</protein>